<dbReference type="GO" id="GO:0047869">
    <property type="term" value="F:dimethylpropiothetin dethiomethylase activity"/>
    <property type="evidence" value="ECO:0007669"/>
    <property type="project" value="InterPro"/>
</dbReference>
<dbReference type="EMBL" id="CP001389">
    <property type="protein sequence ID" value="ACP25805.1"/>
    <property type="molecule type" value="Genomic_DNA"/>
</dbReference>
<evidence type="ECO:0000313" key="2">
    <source>
        <dbReference type="Proteomes" id="UP000001054"/>
    </source>
</evidence>
<sequence>MLRSEPLQGFLDAAFVAFDRFAVDTRARQSIMQVFSRLASPLPIRQGQGRRLPVVDRFLATALETGSDDAVLAALLDRFKAIEEQLEWKTRSIYDHTASATFLLGHGNALIVGPQALEDRTDAWIGASLLAPDVRYPDHNHAPEETYLVLSEGEFSQAGGEWFAPGIGGSFFNPPNIKHAMRSGTKPLFAFWALLPDTPQH</sequence>
<dbReference type="SUPFAM" id="SSF51182">
    <property type="entry name" value="RmlC-like cupins"/>
    <property type="match status" value="1"/>
</dbReference>
<dbReference type="AlphaFoldDB" id="C3MED6"/>
<name>C3MED6_SINFN</name>
<dbReference type="Gene3D" id="2.60.120.10">
    <property type="entry name" value="Jelly Rolls"/>
    <property type="match status" value="1"/>
</dbReference>
<dbReference type="STRING" id="394.NGR_c20420"/>
<dbReference type="PATRIC" id="fig|394.7.peg.4865"/>
<proteinExistence type="predicted"/>
<dbReference type="HOGENOM" id="CLU_107154_0_0_5"/>
<dbReference type="RefSeq" id="WP_012708568.1">
    <property type="nucleotide sequence ID" value="NC_012587.1"/>
</dbReference>
<accession>C3MED6</accession>
<organism evidence="1 2">
    <name type="scientific">Sinorhizobium fredii (strain NBRC 101917 / NGR234)</name>
    <dbReference type="NCBI Taxonomy" id="394"/>
    <lineage>
        <taxon>Bacteria</taxon>
        <taxon>Pseudomonadati</taxon>
        <taxon>Pseudomonadota</taxon>
        <taxon>Alphaproteobacteria</taxon>
        <taxon>Hyphomicrobiales</taxon>
        <taxon>Rhizobiaceae</taxon>
        <taxon>Sinorhizobium/Ensifer group</taxon>
        <taxon>Sinorhizobium</taxon>
    </lineage>
</organism>
<reference evidence="1 2" key="1">
    <citation type="journal article" date="2009" name="Appl. Environ. Microbiol.">
        <title>Rhizobium sp. strain NGR234 possesses a remarkable number of secretion systems.</title>
        <authorList>
            <person name="Schmeisser C."/>
            <person name="Liesegang H."/>
            <person name="Krysciak D."/>
            <person name="Bakkou N."/>
            <person name="Le Quere A."/>
            <person name="Wollherr A."/>
            <person name="Heinemeyer I."/>
            <person name="Morgenstern B."/>
            <person name="Pommerening-Roeser A."/>
            <person name="Flores M."/>
            <person name="Palacios R."/>
            <person name="Brenner S."/>
            <person name="Gottschalk G."/>
            <person name="Schmitz R.A."/>
            <person name="Broughton W.J."/>
            <person name="Perret X."/>
            <person name="Strittmatter A.W."/>
            <person name="Streit W.R."/>
        </authorList>
    </citation>
    <scope>NUCLEOTIDE SEQUENCE [LARGE SCALE GENOMIC DNA]</scope>
    <source>
        <strain evidence="2">NBRC 101917 / NGR234</strain>
    </source>
</reference>
<dbReference type="OrthoDB" id="9083851at2"/>
<dbReference type="InterPro" id="IPR031723">
    <property type="entry name" value="DMSP_lyase"/>
</dbReference>
<dbReference type="InterPro" id="IPR011051">
    <property type="entry name" value="RmlC_Cupin_sf"/>
</dbReference>
<protein>
    <submittedName>
        <fullName evidence="1">Transcriptional regulator protein</fullName>
    </submittedName>
</protein>
<dbReference type="Proteomes" id="UP000001054">
    <property type="component" value="Chromosome"/>
</dbReference>
<evidence type="ECO:0000313" key="1">
    <source>
        <dbReference type="EMBL" id="ACP25805.1"/>
    </source>
</evidence>
<dbReference type="eggNOG" id="COG1917">
    <property type="taxonomic scope" value="Bacteria"/>
</dbReference>
<gene>
    <name evidence="1" type="ordered locus">NGR_c20420</name>
</gene>
<keyword evidence="2" id="KW-1185">Reference proteome</keyword>
<dbReference type="Pfam" id="PF16867">
    <property type="entry name" value="DMSP_lyase"/>
    <property type="match status" value="1"/>
</dbReference>
<dbReference type="InterPro" id="IPR014710">
    <property type="entry name" value="RmlC-like_jellyroll"/>
</dbReference>
<dbReference type="KEGG" id="rhi:NGR_c20420"/>